<proteinExistence type="inferred from homology"/>
<dbReference type="PRINTS" id="PR01853">
    <property type="entry name" value="YAJCTRNLCASE"/>
</dbReference>
<keyword evidence="9 11" id="KW-0472">Membrane</keyword>
<sequence>MKLLAASSGVGGNSMIFIFFILMIVLMYFTMFRPQKKQEEQRKKMLNALKVGDAVTTIGGLHGTIDTIDDDNQTIVLDCDGIYLTFARSAIRGSKVGATAAKPTTNSKQAEAEKPESEQSVSDTEADANNENK</sequence>
<evidence type="ECO:0000256" key="4">
    <source>
        <dbReference type="ARBA" id="ARBA00022475"/>
    </source>
</evidence>
<feature type="compositionally biased region" description="Acidic residues" evidence="10">
    <location>
        <begin position="124"/>
        <end position="133"/>
    </location>
</feature>
<keyword evidence="13" id="KW-1185">Reference proteome</keyword>
<evidence type="ECO:0000256" key="5">
    <source>
        <dbReference type="ARBA" id="ARBA00022692"/>
    </source>
</evidence>
<dbReference type="PANTHER" id="PTHR33909:SF1">
    <property type="entry name" value="SEC TRANSLOCON ACCESSORY COMPLEX SUBUNIT YAJC"/>
    <property type="match status" value="1"/>
</dbReference>
<dbReference type="RefSeq" id="WP_249513088.1">
    <property type="nucleotide sequence ID" value="NZ_CP093365.1"/>
</dbReference>
<evidence type="ECO:0000256" key="6">
    <source>
        <dbReference type="ARBA" id="ARBA00022927"/>
    </source>
</evidence>
<comment type="subcellular location">
    <subcellularLocation>
        <location evidence="1">Cell membrane</location>
        <topology evidence="1">Single-pass membrane protein</topology>
    </subcellularLocation>
</comment>
<evidence type="ECO:0000313" key="13">
    <source>
        <dbReference type="Proteomes" id="UP000831947"/>
    </source>
</evidence>
<keyword evidence="5 11" id="KW-0812">Transmembrane</keyword>
<dbReference type="Pfam" id="PF02699">
    <property type="entry name" value="YajC"/>
    <property type="match status" value="1"/>
</dbReference>
<evidence type="ECO:0000256" key="9">
    <source>
        <dbReference type="ARBA" id="ARBA00023136"/>
    </source>
</evidence>
<dbReference type="PANTHER" id="PTHR33909">
    <property type="entry name" value="SEC TRANSLOCON ACCESSORY COMPLEX SUBUNIT YAJC"/>
    <property type="match status" value="1"/>
</dbReference>
<feature type="region of interest" description="Disordered" evidence="10">
    <location>
        <begin position="96"/>
        <end position="133"/>
    </location>
</feature>
<reference evidence="12 13" key="1">
    <citation type="journal article" date="2022" name="Int. J. Syst. Evol. Microbiol.">
        <title>Apilactobacillus apisilvae sp. nov., Nicolia spurrieriana gen. nov. sp. nov., Bombilactobacillus folatiphilus sp. nov. and Bombilactobacillus thymidiniphilus sp. nov., four new lactic acid bacterial isolates from stingless bees Tetragonula carbonaria and Austroplebeia australis.</title>
        <authorList>
            <person name="Oliphant S.A."/>
            <person name="Watson-Haigh N.S."/>
            <person name="Sumby K.M."/>
            <person name="Gardner J."/>
            <person name="Groom S."/>
            <person name="Jiranek V."/>
        </authorList>
    </citation>
    <scope>NUCLEOTIDE SEQUENCE [LARGE SCALE GENOMIC DNA]</scope>
    <source>
        <strain evidence="12 13">SG4_A1</strain>
    </source>
</reference>
<evidence type="ECO:0000256" key="3">
    <source>
        <dbReference type="ARBA" id="ARBA00022448"/>
    </source>
</evidence>
<evidence type="ECO:0000256" key="8">
    <source>
        <dbReference type="ARBA" id="ARBA00023010"/>
    </source>
</evidence>
<dbReference type="EMBL" id="CP093365">
    <property type="protein sequence ID" value="UQS83903.1"/>
    <property type="molecule type" value="Genomic_DNA"/>
</dbReference>
<organism evidence="12 13">
    <name type="scientific">Bombilactobacillus thymidiniphilus</name>
    <dbReference type="NCBI Taxonomy" id="2923363"/>
    <lineage>
        <taxon>Bacteria</taxon>
        <taxon>Bacillati</taxon>
        <taxon>Bacillota</taxon>
        <taxon>Bacilli</taxon>
        <taxon>Lactobacillales</taxon>
        <taxon>Lactobacillaceae</taxon>
        <taxon>Bombilactobacillus</taxon>
    </lineage>
</organism>
<dbReference type="NCBIfam" id="TIGR00739">
    <property type="entry name" value="yajC"/>
    <property type="match status" value="1"/>
</dbReference>
<protein>
    <submittedName>
        <fullName evidence="12">Preprotein translocase subunit YajC</fullName>
    </submittedName>
</protein>
<gene>
    <name evidence="12" type="primary">yajC</name>
    <name evidence="12" type="ORF">MOO47_01555</name>
</gene>
<evidence type="ECO:0000256" key="2">
    <source>
        <dbReference type="ARBA" id="ARBA00006742"/>
    </source>
</evidence>
<evidence type="ECO:0000256" key="1">
    <source>
        <dbReference type="ARBA" id="ARBA00004162"/>
    </source>
</evidence>
<evidence type="ECO:0000256" key="10">
    <source>
        <dbReference type="SAM" id="MobiDB-lite"/>
    </source>
</evidence>
<dbReference type="Proteomes" id="UP000831947">
    <property type="component" value="Chromosome"/>
</dbReference>
<keyword evidence="6" id="KW-0653">Protein transport</keyword>
<accession>A0ABY4PE11</accession>
<keyword evidence="8" id="KW-0811">Translocation</keyword>
<comment type="similarity">
    <text evidence="2">Belongs to the YajC family.</text>
</comment>
<feature type="transmembrane region" description="Helical" evidence="11">
    <location>
        <begin position="12"/>
        <end position="32"/>
    </location>
</feature>
<evidence type="ECO:0000256" key="7">
    <source>
        <dbReference type="ARBA" id="ARBA00022989"/>
    </source>
</evidence>
<dbReference type="InterPro" id="IPR003849">
    <property type="entry name" value="Preprotein_translocase_YajC"/>
</dbReference>
<dbReference type="SMART" id="SM01323">
    <property type="entry name" value="YajC"/>
    <property type="match status" value="1"/>
</dbReference>
<keyword evidence="4" id="KW-1003">Cell membrane</keyword>
<keyword evidence="3" id="KW-0813">Transport</keyword>
<keyword evidence="7 11" id="KW-1133">Transmembrane helix</keyword>
<name>A0ABY4PE11_9LACO</name>
<evidence type="ECO:0000313" key="12">
    <source>
        <dbReference type="EMBL" id="UQS83903.1"/>
    </source>
</evidence>
<evidence type="ECO:0000256" key="11">
    <source>
        <dbReference type="SAM" id="Phobius"/>
    </source>
</evidence>